<dbReference type="PANTHER" id="PTHR48048">
    <property type="entry name" value="GLYCOSYLTRANSFERASE"/>
    <property type="match status" value="1"/>
</dbReference>
<accession>A0A7N2RCZ7</accession>
<dbReference type="Gramene" id="QL11p012222:mrna">
    <property type="protein sequence ID" value="QL11p012222:mrna:CDS:1"/>
    <property type="gene ID" value="QL11p012222"/>
</dbReference>
<dbReference type="Proteomes" id="UP000594261">
    <property type="component" value="Chromosome 11"/>
</dbReference>
<dbReference type="RefSeq" id="XP_030942674.1">
    <property type="nucleotide sequence ID" value="XM_031086814.1"/>
</dbReference>
<evidence type="ECO:0000256" key="4">
    <source>
        <dbReference type="RuleBase" id="RU362057"/>
    </source>
</evidence>
<dbReference type="KEGG" id="qlo:115967675"/>
<evidence type="ECO:0000256" key="2">
    <source>
        <dbReference type="ARBA" id="ARBA00022679"/>
    </source>
</evidence>
<protein>
    <recommendedName>
        <fullName evidence="4">Glycosyltransferase</fullName>
        <ecNumber evidence="4">2.4.1.-</ecNumber>
    </recommendedName>
</protein>
<dbReference type="InParanoid" id="A0A7N2RCZ7"/>
<gene>
    <name evidence="5" type="primary">LOC115967675</name>
</gene>
<dbReference type="AlphaFoldDB" id="A0A7N2RCZ7"/>
<sequence>MTKFEVVLIATPGFGNLVPIVEFAQRIIDHDHRFSATILIINMPGRPLLDLYIQSRVATSTTNIRFVHLPTVDFPSSDHSKIFIAHVTSLIEKHKHHVKEAITNLMAPELDSDDSESNSVPRLAGLFVDMFCSSIIDVAKELDIPCYLYFASPASFLSFILHLPVLDTQTQLTTEFAESDTKLVIPGFVDPVPLSVFPPVAFTEDGYSCYMYHALRYTQTKGIVINTLQELESHALNSFSTSQMPRVYPIGPVLDLVGSAQWHPDRAHHESIIRWLEDQPSSSVVFLCFGSMGCLDEPQVREIAHGLERAGFRFLWSLREPPKVLLDQPDEYTNIEEVLPNGFLDRTSEIGLVCGWISQVSILAHKAIGGFVSHCGWNSILESLWHGVPIATWPIYAEQQLNALKMVKELGLAVEISLDYRRGSNKLVLAEEIERGIKCLMDGDGEVRKKVKEMSINARMAVMENGSSYMSLGTLIEELANNV</sequence>
<dbReference type="GeneID" id="115967675"/>
<dbReference type="Pfam" id="PF00201">
    <property type="entry name" value="UDPGT"/>
    <property type="match status" value="1"/>
</dbReference>
<reference evidence="5 6" key="1">
    <citation type="journal article" date="2016" name="G3 (Bethesda)">
        <title>First Draft Assembly and Annotation of the Genome of a California Endemic Oak Quercus lobata Nee (Fagaceae).</title>
        <authorList>
            <person name="Sork V.L."/>
            <person name="Fitz-Gibbon S.T."/>
            <person name="Puiu D."/>
            <person name="Crepeau M."/>
            <person name="Gugger P.F."/>
            <person name="Sherman R."/>
            <person name="Stevens K."/>
            <person name="Langley C.H."/>
            <person name="Pellegrini M."/>
            <person name="Salzberg S.L."/>
        </authorList>
    </citation>
    <scope>NUCLEOTIDE SEQUENCE [LARGE SCALE GENOMIC DNA]</scope>
    <source>
        <strain evidence="5 6">cv. SW786</strain>
    </source>
</reference>
<keyword evidence="2 3" id="KW-0808">Transferase</keyword>
<dbReference type="GO" id="GO:0035251">
    <property type="term" value="F:UDP-glucosyltransferase activity"/>
    <property type="evidence" value="ECO:0007669"/>
    <property type="project" value="InterPro"/>
</dbReference>
<evidence type="ECO:0000313" key="6">
    <source>
        <dbReference type="Proteomes" id="UP000594261"/>
    </source>
</evidence>
<dbReference type="PROSITE" id="PS00375">
    <property type="entry name" value="UDPGT"/>
    <property type="match status" value="1"/>
</dbReference>
<evidence type="ECO:0000256" key="3">
    <source>
        <dbReference type="RuleBase" id="RU003718"/>
    </source>
</evidence>
<dbReference type="InterPro" id="IPR002213">
    <property type="entry name" value="UDP_glucos_trans"/>
</dbReference>
<dbReference type="FunFam" id="3.40.50.2000:FF:000056">
    <property type="entry name" value="Glycosyltransferase"/>
    <property type="match status" value="1"/>
</dbReference>
<dbReference type="InterPro" id="IPR035595">
    <property type="entry name" value="UDP_glycos_trans_CS"/>
</dbReference>
<proteinExistence type="inferred from homology"/>
<dbReference type="EMBL" id="LRBV02000011">
    <property type="status" value="NOT_ANNOTATED_CDS"/>
    <property type="molecule type" value="Genomic_DNA"/>
</dbReference>
<reference evidence="5" key="2">
    <citation type="submission" date="2021-01" db="UniProtKB">
        <authorList>
            <consortium name="EnsemblPlants"/>
        </authorList>
    </citation>
    <scope>IDENTIFICATION</scope>
</reference>
<dbReference type="OMA" id="HAKHAIS"/>
<dbReference type="OrthoDB" id="5835829at2759"/>
<keyword evidence="6" id="KW-1185">Reference proteome</keyword>
<dbReference type="EnsemblPlants" id="QL11p012222:mrna">
    <property type="protein sequence ID" value="QL11p012222:mrna:CDS:1"/>
    <property type="gene ID" value="QL11p012222"/>
</dbReference>
<dbReference type="EC" id="2.4.1.-" evidence="4"/>
<dbReference type="CDD" id="cd03784">
    <property type="entry name" value="GT1_Gtf-like"/>
    <property type="match status" value="1"/>
</dbReference>
<dbReference type="SUPFAM" id="SSF53756">
    <property type="entry name" value="UDP-Glycosyltransferase/glycogen phosphorylase"/>
    <property type="match status" value="1"/>
</dbReference>
<dbReference type="Gene3D" id="3.40.50.2000">
    <property type="entry name" value="Glycogen Phosphorylase B"/>
    <property type="match status" value="2"/>
</dbReference>
<dbReference type="InterPro" id="IPR050481">
    <property type="entry name" value="UDP-glycosyltransf_plant"/>
</dbReference>
<name>A0A7N2RCZ7_QUELO</name>
<comment type="similarity">
    <text evidence="1 3">Belongs to the UDP-glycosyltransferase family.</text>
</comment>
<evidence type="ECO:0000256" key="1">
    <source>
        <dbReference type="ARBA" id="ARBA00009995"/>
    </source>
</evidence>
<dbReference type="PANTHER" id="PTHR48048:SF81">
    <property type="entry name" value="GLYCOSYLTRANSFERASE"/>
    <property type="match status" value="1"/>
</dbReference>
<keyword evidence="3" id="KW-0328">Glycosyltransferase</keyword>
<organism evidence="5 6">
    <name type="scientific">Quercus lobata</name>
    <name type="common">Valley oak</name>
    <dbReference type="NCBI Taxonomy" id="97700"/>
    <lineage>
        <taxon>Eukaryota</taxon>
        <taxon>Viridiplantae</taxon>
        <taxon>Streptophyta</taxon>
        <taxon>Embryophyta</taxon>
        <taxon>Tracheophyta</taxon>
        <taxon>Spermatophyta</taxon>
        <taxon>Magnoliopsida</taxon>
        <taxon>eudicotyledons</taxon>
        <taxon>Gunneridae</taxon>
        <taxon>Pentapetalae</taxon>
        <taxon>rosids</taxon>
        <taxon>fabids</taxon>
        <taxon>Fagales</taxon>
        <taxon>Fagaceae</taxon>
        <taxon>Quercus</taxon>
    </lineage>
</organism>
<evidence type="ECO:0000313" key="5">
    <source>
        <dbReference type="EnsemblPlants" id="QL11p012222:mrna:CDS:1"/>
    </source>
</evidence>